<dbReference type="Proteomes" id="UP000005237">
    <property type="component" value="Unassembled WGS sequence"/>
</dbReference>
<dbReference type="PANTHER" id="PTHR22989">
    <property type="entry name" value="UNCHARACTERIZED DUF13 C.ELEGANS"/>
    <property type="match status" value="1"/>
</dbReference>
<proteinExistence type="predicted"/>
<keyword evidence="1" id="KW-0472">Membrane</keyword>
<keyword evidence="1" id="KW-1133">Transmembrane helix</keyword>
<evidence type="ECO:0000313" key="3">
    <source>
        <dbReference type="EnsemblMetazoa" id="CJA18423.1"/>
    </source>
</evidence>
<organism evidence="3 4">
    <name type="scientific">Caenorhabditis japonica</name>
    <dbReference type="NCBI Taxonomy" id="281687"/>
    <lineage>
        <taxon>Eukaryota</taxon>
        <taxon>Metazoa</taxon>
        <taxon>Ecdysozoa</taxon>
        <taxon>Nematoda</taxon>
        <taxon>Chromadorea</taxon>
        <taxon>Rhabditida</taxon>
        <taxon>Rhabditina</taxon>
        <taxon>Rhabditomorpha</taxon>
        <taxon>Rhabditoidea</taxon>
        <taxon>Rhabditidae</taxon>
        <taxon>Peloderinae</taxon>
        <taxon>Caenorhabditis</taxon>
    </lineage>
</organism>
<reference evidence="4" key="1">
    <citation type="submission" date="2010-08" db="EMBL/GenBank/DDBJ databases">
        <authorList>
            <consortium name="Caenorhabditis japonica Sequencing Consortium"/>
            <person name="Wilson R.K."/>
        </authorList>
    </citation>
    <scope>NUCLEOTIDE SEQUENCE [LARGE SCALE GENOMIC DNA]</scope>
    <source>
        <strain evidence="4">DF5081</strain>
    </source>
</reference>
<name>A0A8R1I1X5_CAEJA</name>
<dbReference type="EnsemblMetazoa" id="CJA18423.1">
    <property type="protein sequence ID" value="CJA18423.1"/>
    <property type="gene ID" value="WBGene00137628"/>
</dbReference>
<reference evidence="3" key="2">
    <citation type="submission" date="2022-06" db="UniProtKB">
        <authorList>
            <consortium name="EnsemblMetazoa"/>
        </authorList>
    </citation>
    <scope>IDENTIFICATION</scope>
    <source>
        <strain evidence="3">DF5081</strain>
    </source>
</reference>
<evidence type="ECO:0000259" key="2">
    <source>
        <dbReference type="Pfam" id="PF05050"/>
    </source>
</evidence>
<protein>
    <submittedName>
        <fullName evidence="3">Methyltransf_21 domain-containing protein</fullName>
    </submittedName>
</protein>
<evidence type="ECO:0000256" key="1">
    <source>
        <dbReference type="SAM" id="Phobius"/>
    </source>
</evidence>
<sequence>MRTNEFTRLFNIRFFLIIIVVLFLLNFGIEKVKWPAVCTQNEATPVSVGTQVSTVPESSKVWDAIDGVGYQFKNSSTEVVLDKRFEELNNLPLCENLKMAKIEQEVKNKIDDLKKQFFECISPIVSRWKGNPTAMNIEWVSKARICDHLPIFKSIGVVPFANLHEIKWAILPKCKEENVMVTLGVGHDTYAEEKLNKTLPNTKFYGADPIVEPNRQMYSEFGKFFPFAIGREPGFTKFRVLPNQHQKTRAYRFEDVTTIPFVYFLSDILKLKKIDFAWFDIEGGEFQFLDQLHRDGPLDQKGVTICQMNLEVHSKFHPPGAQVFYDFIIRVLVEKRYVFLQSLPTDVGVHRMFFVNVENEECVAKFFQTF</sequence>
<dbReference type="AlphaFoldDB" id="A0A8R1I1X5"/>
<keyword evidence="4" id="KW-1185">Reference proteome</keyword>
<accession>A0A8R1I1X5</accession>
<feature type="domain" description="Methyltransferase FkbM" evidence="2">
    <location>
        <begin position="142"/>
        <end position="338"/>
    </location>
</feature>
<feature type="transmembrane region" description="Helical" evidence="1">
    <location>
        <begin position="12"/>
        <end position="29"/>
    </location>
</feature>
<keyword evidence="1" id="KW-0812">Transmembrane</keyword>
<dbReference type="Pfam" id="PF05050">
    <property type="entry name" value="Methyltransf_21"/>
    <property type="match status" value="1"/>
</dbReference>
<dbReference type="PANTHER" id="PTHR22989:SF6">
    <property type="entry name" value="METHYLTRANSFERASE FKBM DOMAIN-CONTAINING PROTEIN"/>
    <property type="match status" value="1"/>
</dbReference>
<evidence type="ECO:0000313" key="4">
    <source>
        <dbReference type="Proteomes" id="UP000005237"/>
    </source>
</evidence>
<dbReference type="InterPro" id="IPR006342">
    <property type="entry name" value="FkbM_mtfrase"/>
</dbReference>